<name>A0AAV7ZFQ2_9EUKA</name>
<proteinExistence type="predicted"/>
<dbReference type="InterPro" id="IPR016024">
    <property type="entry name" value="ARM-type_fold"/>
</dbReference>
<comment type="caution">
    <text evidence="2">The sequence shown here is derived from an EMBL/GenBank/DDBJ whole genome shotgun (WGS) entry which is preliminary data.</text>
</comment>
<organism evidence="2 3">
    <name type="scientific">Anaeramoeba flamelloides</name>
    <dbReference type="NCBI Taxonomy" id="1746091"/>
    <lineage>
        <taxon>Eukaryota</taxon>
        <taxon>Metamonada</taxon>
        <taxon>Anaeramoebidae</taxon>
        <taxon>Anaeramoeba</taxon>
    </lineage>
</organism>
<sequence>MSDLNTPELIVKDLIEQMGCLLYYRDCLLNNIEIHDPDSKAVPKDYLEIVKRTKKISKKKFTVTELEKNIQVIEQKIVFCGKQFLKEIIETLKIFVEMDVTKFVINEKKKKKRKKQNKIDTSSSPRKGLKPQEGEIKSTYYYVIQTIHSCLKDLALNNMSYKFSQVPQWLVINLFHKIETTMSASNRHVAQRIIGLLSIESEHLKTLTEQYIEFFKQKIKKSKMNSFLIFTQSLRLIQFSLGNEEKAEITTNFFHQLSQIFQKMKVDEMQRNELCKTIVSIYTRVFPNSTKVEHDTREKTKYNRLKKLEESSEKIIKSLQGSFENCYEALKKWNKKNKTQKIITESMVQLLNISYYSFYSGTKNEKEKKGKDIGKVIEITNLLIGGLKSNQELRISNLEQICLLVSNFNKRYIKKENEKFQQLMKEIINSLFIDTNKKIQMINNDEIENIAQILYEIGCRELNFVITKILEYLSNDKLRIDYKIAISRALEKLCDSFTESMIDYEKQLFPLIQPILLDTNNKLDNFNQMDNLESQSLQSLTVAAIGTFPMIMSQDYEVNSQIAKSLVKYVLSNEISISFVSKDSIERYLSMTSEDENEGQHFLDVIQPVFNILMNFSQFFIESENPNVIYDKIEKLVDLLELILKTFNKWILEEIDIKENDDDEERSEYIINDFDYKNWIDIKYQFQSNKKNKKGKKRRKKKNQDSNSDNDENDEKNKKKKNEEDDLEMLEKYLNQDSNNDQNKNQFLVHFEKMINQLIVRINAKELNNSEYNYQLINWVNNNFKNYCNLLNWTWNTVSKELCKELIKKKIVEKMQLKKEKELNNLNQNPMISFYLNLFSFLCGTSYMPKGINNAKDIFKKILKDDDNNDDDDDENNNDENDNKKKKEEKRRNKKKRIIK</sequence>
<feature type="compositionally biased region" description="Basic residues" evidence="1">
    <location>
        <begin position="690"/>
        <end position="702"/>
    </location>
</feature>
<feature type="region of interest" description="Disordered" evidence="1">
    <location>
        <begin position="866"/>
        <end position="900"/>
    </location>
</feature>
<dbReference type="SUPFAM" id="SSF48371">
    <property type="entry name" value="ARM repeat"/>
    <property type="match status" value="1"/>
</dbReference>
<accession>A0AAV7ZFQ2</accession>
<feature type="compositionally biased region" description="Basic residues" evidence="1">
    <location>
        <begin position="887"/>
        <end position="900"/>
    </location>
</feature>
<reference evidence="2" key="1">
    <citation type="submission" date="2022-08" db="EMBL/GenBank/DDBJ databases">
        <title>Novel sulphate-reducing endosymbionts in the free-living metamonad Anaeramoeba.</title>
        <authorList>
            <person name="Jerlstrom-Hultqvist J."/>
            <person name="Cepicka I."/>
            <person name="Gallot-Lavallee L."/>
            <person name="Salas-Leiva D."/>
            <person name="Curtis B.A."/>
            <person name="Zahonova K."/>
            <person name="Pipaliya S."/>
            <person name="Dacks J."/>
            <person name="Roger A.J."/>
        </authorList>
    </citation>
    <scope>NUCLEOTIDE SEQUENCE</scope>
    <source>
        <strain evidence="2">Busselton2</strain>
    </source>
</reference>
<dbReference type="Proteomes" id="UP001146793">
    <property type="component" value="Unassembled WGS sequence"/>
</dbReference>
<feature type="compositionally biased region" description="Acidic residues" evidence="1">
    <location>
        <begin position="867"/>
        <end position="880"/>
    </location>
</feature>
<protein>
    <submittedName>
        <fullName evidence="2">Uncharacterized protein</fullName>
    </submittedName>
</protein>
<gene>
    <name evidence="2" type="ORF">M0812_14536</name>
</gene>
<dbReference type="EMBL" id="JANTQA010000030">
    <property type="protein sequence ID" value="KAJ3440862.1"/>
    <property type="molecule type" value="Genomic_DNA"/>
</dbReference>
<feature type="region of interest" description="Disordered" evidence="1">
    <location>
        <begin position="690"/>
        <end position="722"/>
    </location>
</feature>
<evidence type="ECO:0000256" key="1">
    <source>
        <dbReference type="SAM" id="MobiDB-lite"/>
    </source>
</evidence>
<evidence type="ECO:0000313" key="2">
    <source>
        <dbReference type="EMBL" id="KAJ3440862.1"/>
    </source>
</evidence>
<dbReference type="AlphaFoldDB" id="A0AAV7ZFQ2"/>
<evidence type="ECO:0000313" key="3">
    <source>
        <dbReference type="Proteomes" id="UP001146793"/>
    </source>
</evidence>